<accession>A0A382K8K5</accession>
<dbReference type="EMBL" id="UINC01078617">
    <property type="protein sequence ID" value="SVC19863.1"/>
    <property type="molecule type" value="Genomic_DNA"/>
</dbReference>
<gene>
    <name evidence="1" type="ORF">METZ01_LOCUS272717</name>
</gene>
<reference evidence="1" key="1">
    <citation type="submission" date="2018-05" db="EMBL/GenBank/DDBJ databases">
        <authorList>
            <person name="Lanie J.A."/>
            <person name="Ng W.-L."/>
            <person name="Kazmierczak K.M."/>
            <person name="Andrzejewski T.M."/>
            <person name="Davidsen T.M."/>
            <person name="Wayne K.J."/>
            <person name="Tettelin H."/>
            <person name="Glass J.I."/>
            <person name="Rusch D."/>
            <person name="Podicherti R."/>
            <person name="Tsui H.-C.T."/>
            <person name="Winkler M.E."/>
        </authorList>
    </citation>
    <scope>NUCLEOTIDE SEQUENCE</scope>
</reference>
<dbReference type="AlphaFoldDB" id="A0A382K8K5"/>
<evidence type="ECO:0000313" key="1">
    <source>
        <dbReference type="EMBL" id="SVC19863.1"/>
    </source>
</evidence>
<feature type="non-terminal residue" evidence="1">
    <location>
        <position position="1"/>
    </location>
</feature>
<organism evidence="1">
    <name type="scientific">marine metagenome</name>
    <dbReference type="NCBI Taxonomy" id="408172"/>
    <lineage>
        <taxon>unclassified sequences</taxon>
        <taxon>metagenomes</taxon>
        <taxon>ecological metagenomes</taxon>
    </lineage>
</organism>
<sequence>TRYDPVITCSVDHRRLDDCIDEYDVIMFDFFSTAAVLAIYSNKPVIYFDIGLRTLDTEFLRDLEKRCEIIDIDFSSSWEEQIRSGLSEYEAQTREYSNCMLPRYALCERDEFQIVRAISDIILHQL</sequence>
<proteinExistence type="predicted"/>
<protein>
    <submittedName>
        <fullName evidence="1">Uncharacterized protein</fullName>
    </submittedName>
</protein>
<name>A0A382K8K5_9ZZZZ</name>